<protein>
    <submittedName>
        <fullName evidence="1">Uncharacterized protein</fullName>
    </submittedName>
</protein>
<sequence>MQSGDLADGSVSREYSWLRQQRLSDGVADSSCEASDALGILATSTSTPAKHLLQQRMAGTPDSMVLDRMLELESVIATVKSSLDNHASSYYSVASQIAE</sequence>
<comment type="caution">
    <text evidence="1">The sequence shown here is derived from an EMBL/GenBank/DDBJ whole genome shotgun (WGS) entry which is preliminary data.</text>
</comment>
<accession>A0ACC1M578</accession>
<keyword evidence="2" id="KW-1185">Reference proteome</keyword>
<dbReference type="Proteomes" id="UP001139981">
    <property type="component" value="Unassembled WGS sequence"/>
</dbReference>
<organism evidence="1 2">
    <name type="scientific">Coemansia aciculifera</name>
    <dbReference type="NCBI Taxonomy" id="417176"/>
    <lineage>
        <taxon>Eukaryota</taxon>
        <taxon>Fungi</taxon>
        <taxon>Fungi incertae sedis</taxon>
        <taxon>Zoopagomycota</taxon>
        <taxon>Kickxellomycotina</taxon>
        <taxon>Kickxellomycetes</taxon>
        <taxon>Kickxellales</taxon>
        <taxon>Kickxellaceae</taxon>
        <taxon>Coemansia</taxon>
    </lineage>
</organism>
<evidence type="ECO:0000313" key="1">
    <source>
        <dbReference type="EMBL" id="KAJ2896211.1"/>
    </source>
</evidence>
<proteinExistence type="predicted"/>
<gene>
    <name evidence="1" type="ORF">IWW38_002087</name>
</gene>
<evidence type="ECO:0000313" key="2">
    <source>
        <dbReference type="Proteomes" id="UP001139981"/>
    </source>
</evidence>
<name>A0ACC1M578_9FUNG</name>
<reference evidence="1" key="1">
    <citation type="submission" date="2022-07" db="EMBL/GenBank/DDBJ databases">
        <title>Phylogenomic reconstructions and comparative analyses of Kickxellomycotina fungi.</title>
        <authorList>
            <person name="Reynolds N.K."/>
            <person name="Stajich J.E."/>
            <person name="Barry K."/>
            <person name="Grigoriev I.V."/>
            <person name="Crous P."/>
            <person name="Smith M.E."/>
        </authorList>
    </citation>
    <scope>NUCLEOTIDE SEQUENCE</scope>
    <source>
        <strain evidence="1">CBS 190363</strain>
    </source>
</reference>
<dbReference type="EMBL" id="JANBVB010000216">
    <property type="protein sequence ID" value="KAJ2896211.1"/>
    <property type="molecule type" value="Genomic_DNA"/>
</dbReference>